<dbReference type="GO" id="GO:0005524">
    <property type="term" value="F:ATP binding"/>
    <property type="evidence" value="ECO:0007669"/>
    <property type="project" value="UniProtKB-KW"/>
</dbReference>
<dbReference type="GO" id="GO:0005829">
    <property type="term" value="C:cytosol"/>
    <property type="evidence" value="ECO:0007669"/>
    <property type="project" value="TreeGrafter"/>
</dbReference>
<dbReference type="PANTHER" id="PTHR21299:SF2">
    <property type="entry name" value="CYTIDYLATE KINASE"/>
    <property type="match status" value="1"/>
</dbReference>
<keyword evidence="6" id="KW-0067">ATP-binding</keyword>
<dbReference type="SUPFAM" id="SSF52540">
    <property type="entry name" value="P-loop containing nucleoside triphosphate hydrolases"/>
    <property type="match status" value="1"/>
</dbReference>
<feature type="domain" description="Cytidylate kinase" evidence="9">
    <location>
        <begin position="14"/>
        <end position="218"/>
    </location>
</feature>
<gene>
    <name evidence="10" type="ORF">UFOPK2754_02207</name>
</gene>
<keyword evidence="4" id="KW-0547">Nucleotide-binding</keyword>
<dbReference type="HAMAP" id="MF_00238">
    <property type="entry name" value="Cytidyl_kinase_type1"/>
    <property type="match status" value="1"/>
</dbReference>
<evidence type="ECO:0000256" key="5">
    <source>
        <dbReference type="ARBA" id="ARBA00022777"/>
    </source>
</evidence>
<dbReference type="InterPro" id="IPR011994">
    <property type="entry name" value="Cytidylate_kinase_dom"/>
</dbReference>
<protein>
    <recommendedName>
        <fullName evidence="2">(d)CMP kinase</fullName>
        <ecNumber evidence="2">2.7.4.25</ecNumber>
    </recommendedName>
</protein>
<evidence type="ECO:0000256" key="2">
    <source>
        <dbReference type="ARBA" id="ARBA00012906"/>
    </source>
</evidence>
<sequence length="220" mass="23427">MTSNPEAPISLRVIAIDGPAGSGKSTVAKAVALRLGLEYLDTGAMYRAVAFAAISGGVDVEDADRVADIAERARIDVDEMGVRVDGVDATIEIRGPEVTRAVSIVAANPKVRAALRDQQRAWARRRGGGVLEGRDIGTVVFPDAMLKVYLTADPEVRAARRTKEVTDLSYETVAADIARRDALDSGRHHDPLSEAADAVHVDTSELTIDGVVDCILELLL</sequence>
<dbReference type="EMBL" id="CAEZYR010000092">
    <property type="protein sequence ID" value="CAB4757775.1"/>
    <property type="molecule type" value="Genomic_DNA"/>
</dbReference>
<dbReference type="NCBIfam" id="TIGR00017">
    <property type="entry name" value="cmk"/>
    <property type="match status" value="1"/>
</dbReference>
<comment type="similarity">
    <text evidence="1">Belongs to the cytidylate kinase family. Type 1 subfamily.</text>
</comment>
<dbReference type="PANTHER" id="PTHR21299">
    <property type="entry name" value="CYTIDYLATE KINASE/PANTOATE-BETA-ALANINE LIGASE"/>
    <property type="match status" value="1"/>
</dbReference>
<evidence type="ECO:0000256" key="6">
    <source>
        <dbReference type="ARBA" id="ARBA00022840"/>
    </source>
</evidence>
<evidence type="ECO:0000313" key="10">
    <source>
        <dbReference type="EMBL" id="CAB4757775.1"/>
    </source>
</evidence>
<accession>A0A6J6UEP9</accession>
<dbReference type="InterPro" id="IPR003136">
    <property type="entry name" value="Cytidylate_kin"/>
</dbReference>
<comment type="catalytic activity">
    <reaction evidence="7">
        <text>dCMP + ATP = dCDP + ADP</text>
        <dbReference type="Rhea" id="RHEA:25094"/>
        <dbReference type="ChEBI" id="CHEBI:30616"/>
        <dbReference type="ChEBI" id="CHEBI:57566"/>
        <dbReference type="ChEBI" id="CHEBI:58593"/>
        <dbReference type="ChEBI" id="CHEBI:456216"/>
        <dbReference type="EC" id="2.7.4.25"/>
    </reaction>
</comment>
<evidence type="ECO:0000256" key="4">
    <source>
        <dbReference type="ARBA" id="ARBA00022741"/>
    </source>
</evidence>
<evidence type="ECO:0000259" key="9">
    <source>
        <dbReference type="Pfam" id="PF02224"/>
    </source>
</evidence>
<evidence type="ECO:0000256" key="3">
    <source>
        <dbReference type="ARBA" id="ARBA00022679"/>
    </source>
</evidence>
<dbReference type="CDD" id="cd02020">
    <property type="entry name" value="CMPK"/>
    <property type="match status" value="1"/>
</dbReference>
<evidence type="ECO:0000256" key="8">
    <source>
        <dbReference type="ARBA" id="ARBA00048478"/>
    </source>
</evidence>
<dbReference type="GO" id="GO:0015949">
    <property type="term" value="P:nucleobase-containing small molecule interconversion"/>
    <property type="evidence" value="ECO:0007669"/>
    <property type="project" value="TreeGrafter"/>
</dbReference>
<evidence type="ECO:0000256" key="7">
    <source>
        <dbReference type="ARBA" id="ARBA00047615"/>
    </source>
</evidence>
<dbReference type="GO" id="GO:0036431">
    <property type="term" value="F:dCMP kinase activity"/>
    <property type="evidence" value="ECO:0007669"/>
    <property type="project" value="InterPro"/>
</dbReference>
<dbReference type="Gene3D" id="3.40.50.300">
    <property type="entry name" value="P-loop containing nucleotide triphosphate hydrolases"/>
    <property type="match status" value="1"/>
</dbReference>
<organism evidence="10">
    <name type="scientific">freshwater metagenome</name>
    <dbReference type="NCBI Taxonomy" id="449393"/>
    <lineage>
        <taxon>unclassified sequences</taxon>
        <taxon>metagenomes</taxon>
        <taxon>ecological metagenomes</taxon>
    </lineage>
</organism>
<dbReference type="AlphaFoldDB" id="A0A6J6UEP9"/>
<dbReference type="Pfam" id="PF02224">
    <property type="entry name" value="Cytidylate_kin"/>
    <property type="match status" value="1"/>
</dbReference>
<comment type="catalytic activity">
    <reaction evidence="8">
        <text>CMP + ATP = CDP + ADP</text>
        <dbReference type="Rhea" id="RHEA:11600"/>
        <dbReference type="ChEBI" id="CHEBI:30616"/>
        <dbReference type="ChEBI" id="CHEBI:58069"/>
        <dbReference type="ChEBI" id="CHEBI:60377"/>
        <dbReference type="ChEBI" id="CHEBI:456216"/>
        <dbReference type="EC" id="2.7.4.25"/>
    </reaction>
</comment>
<reference evidence="10" key="1">
    <citation type="submission" date="2020-05" db="EMBL/GenBank/DDBJ databases">
        <authorList>
            <person name="Chiriac C."/>
            <person name="Salcher M."/>
            <person name="Ghai R."/>
            <person name="Kavagutti S V."/>
        </authorList>
    </citation>
    <scope>NUCLEOTIDE SEQUENCE</scope>
</reference>
<proteinExistence type="inferred from homology"/>
<dbReference type="EC" id="2.7.4.25" evidence="2"/>
<dbReference type="InterPro" id="IPR027417">
    <property type="entry name" value="P-loop_NTPase"/>
</dbReference>
<name>A0A6J6UEP9_9ZZZZ</name>
<evidence type="ECO:0000256" key="1">
    <source>
        <dbReference type="ARBA" id="ARBA00009427"/>
    </source>
</evidence>
<keyword evidence="3" id="KW-0808">Transferase</keyword>
<keyword evidence="5" id="KW-0418">Kinase</keyword>